<evidence type="ECO:0000256" key="3">
    <source>
        <dbReference type="ARBA" id="ARBA00023027"/>
    </source>
</evidence>
<dbReference type="InterPro" id="IPR006140">
    <property type="entry name" value="D-isomer_DH_NAD-bd"/>
</dbReference>
<keyword evidence="3" id="KW-0520">NAD</keyword>
<sequence length="320" mass="33107">MPTELRAVVVSRYGQSVLDAFCEGLRSEYGGRVSIQISATLPTGPDVVAVAVAPPTRFTAGDLAALPDLRVVVAVSSGVDHIATALPAAAGTGVVAAFTPGYCDVEVADHTITSAAMLLRAIARGEQALRAGTWDSRATGARRVTGARLGIAGLGRIGTLVLARALALGMSAAVWAPRTPSPVVRELGGEPYESLETMLAEVDVVTLHVPMTDATRGLIGAQQLAAMRPGSYLINTGRGELIDFDALRAALESGHLAGAALDAFDVEPLPADHPARGLPNTVLTPHMAWISPEAEYEAYRMAGRAVAAVLDGGKPEHLLA</sequence>
<evidence type="ECO:0000259" key="5">
    <source>
        <dbReference type="Pfam" id="PF00389"/>
    </source>
</evidence>
<keyword evidence="8" id="KW-1185">Reference proteome</keyword>
<proteinExistence type="inferred from homology"/>
<evidence type="ECO:0000256" key="1">
    <source>
        <dbReference type="ARBA" id="ARBA00005854"/>
    </source>
</evidence>
<dbReference type="PROSITE" id="PS00671">
    <property type="entry name" value="D_2_HYDROXYACID_DH_3"/>
    <property type="match status" value="1"/>
</dbReference>
<dbReference type="RefSeq" id="WP_269445519.1">
    <property type="nucleotide sequence ID" value="NZ_CP097463.1"/>
</dbReference>
<evidence type="ECO:0000259" key="6">
    <source>
        <dbReference type="Pfam" id="PF02826"/>
    </source>
</evidence>
<feature type="domain" description="D-isomer specific 2-hydroxyacid dehydrogenase NAD-binding" evidence="6">
    <location>
        <begin position="115"/>
        <end position="288"/>
    </location>
</feature>
<dbReference type="PANTHER" id="PTHR42789">
    <property type="entry name" value="D-ISOMER SPECIFIC 2-HYDROXYACID DEHYDROGENASE FAMILY PROTEIN (AFU_ORTHOLOGUE AFUA_6G10090)"/>
    <property type="match status" value="1"/>
</dbReference>
<protein>
    <submittedName>
        <fullName evidence="7">NAD(P)-binding domain-containing protein</fullName>
    </submittedName>
</protein>
<accession>A0ABY7K6P0</accession>
<organism evidence="7 8">
    <name type="scientific">Jatrophihabitans cynanchi</name>
    <dbReference type="NCBI Taxonomy" id="2944128"/>
    <lineage>
        <taxon>Bacteria</taxon>
        <taxon>Bacillati</taxon>
        <taxon>Actinomycetota</taxon>
        <taxon>Actinomycetes</taxon>
        <taxon>Jatrophihabitantales</taxon>
        <taxon>Jatrophihabitantaceae</taxon>
        <taxon>Jatrophihabitans</taxon>
    </lineage>
</organism>
<dbReference type="SUPFAM" id="SSF52283">
    <property type="entry name" value="Formate/glycerate dehydrogenase catalytic domain-like"/>
    <property type="match status" value="1"/>
</dbReference>
<dbReference type="InterPro" id="IPR050857">
    <property type="entry name" value="D-2-hydroxyacid_DH"/>
</dbReference>
<keyword evidence="2 4" id="KW-0560">Oxidoreductase</keyword>
<name>A0ABY7K6P0_9ACTN</name>
<feature type="domain" description="D-isomer specific 2-hydroxyacid dehydrogenase catalytic" evidence="5">
    <location>
        <begin position="41"/>
        <end position="318"/>
    </location>
</feature>
<evidence type="ECO:0000256" key="2">
    <source>
        <dbReference type="ARBA" id="ARBA00023002"/>
    </source>
</evidence>
<evidence type="ECO:0000256" key="4">
    <source>
        <dbReference type="RuleBase" id="RU003719"/>
    </source>
</evidence>
<dbReference type="EMBL" id="CP097463">
    <property type="protein sequence ID" value="WAX58979.1"/>
    <property type="molecule type" value="Genomic_DNA"/>
</dbReference>
<dbReference type="InterPro" id="IPR029753">
    <property type="entry name" value="D-isomer_DH_CS"/>
</dbReference>
<dbReference type="Pfam" id="PF02826">
    <property type="entry name" value="2-Hacid_dh_C"/>
    <property type="match status" value="1"/>
</dbReference>
<dbReference type="PANTHER" id="PTHR42789:SF1">
    <property type="entry name" value="D-ISOMER SPECIFIC 2-HYDROXYACID DEHYDROGENASE FAMILY PROTEIN (AFU_ORTHOLOGUE AFUA_6G10090)"/>
    <property type="match status" value="1"/>
</dbReference>
<dbReference type="Gene3D" id="3.40.50.720">
    <property type="entry name" value="NAD(P)-binding Rossmann-like Domain"/>
    <property type="match status" value="2"/>
</dbReference>
<reference evidence="7" key="1">
    <citation type="submission" date="2022-05" db="EMBL/GenBank/DDBJ databases">
        <title>Jatrophihabitans sp. SB3-54 whole genome sequence.</title>
        <authorList>
            <person name="Suh M.K."/>
            <person name="Eom M.K."/>
            <person name="Kim J.S."/>
            <person name="Kim H.S."/>
            <person name="Do H.E."/>
            <person name="Shin Y.K."/>
            <person name="Lee J.-S."/>
        </authorList>
    </citation>
    <scope>NUCLEOTIDE SEQUENCE</scope>
    <source>
        <strain evidence="7">SB3-54</strain>
    </source>
</reference>
<evidence type="ECO:0000313" key="8">
    <source>
        <dbReference type="Proteomes" id="UP001164693"/>
    </source>
</evidence>
<dbReference type="InterPro" id="IPR036291">
    <property type="entry name" value="NAD(P)-bd_dom_sf"/>
</dbReference>
<comment type="similarity">
    <text evidence="1 4">Belongs to the D-isomer specific 2-hydroxyacid dehydrogenase family.</text>
</comment>
<dbReference type="SUPFAM" id="SSF51735">
    <property type="entry name" value="NAD(P)-binding Rossmann-fold domains"/>
    <property type="match status" value="1"/>
</dbReference>
<dbReference type="Pfam" id="PF00389">
    <property type="entry name" value="2-Hacid_dh"/>
    <property type="match status" value="1"/>
</dbReference>
<dbReference type="Proteomes" id="UP001164693">
    <property type="component" value="Chromosome"/>
</dbReference>
<evidence type="ECO:0000313" key="7">
    <source>
        <dbReference type="EMBL" id="WAX58979.1"/>
    </source>
</evidence>
<dbReference type="InterPro" id="IPR006139">
    <property type="entry name" value="D-isomer_2_OHA_DH_cat_dom"/>
</dbReference>
<gene>
    <name evidence="7" type="ORF">M6B22_09530</name>
</gene>